<dbReference type="RefSeq" id="WP_137373986.1">
    <property type="nucleotide sequence ID" value="NZ_AP025490.1"/>
</dbReference>
<dbReference type="Proteomes" id="UP001570417">
    <property type="component" value="Unassembled WGS sequence"/>
</dbReference>
<sequence length="460" mass="51079">MKLKLVSGLVSMVMLSGCTSMMQKDDFESFNNKLNTGDYNGAAEVALDHAGYDEESGETDDLLWTLQAGATLNYVGQYDLSTKLLDSTENMMKSEDTESTVVEGAELVGSMLGNDAMLAYEQAHYDGVMSNTIKAWNFISQNDYQNARVELNRAEERQRRAAQHFADVIKERRAEIKEEAGESGALVKQSMESEETKKILADAGIEQGQWKPYEGYVNPFTTYSYGLNLLLTGKSKSDFQKAADSFKRVYSLTDSKAAKADYELARSMARSNNQDKLANKVWVIFENGQSTVREEKRIDLPVFILSDNVSYTGIAIPRLKERGKALNNITIEGNDTETIADMDKIIGAEFDQDFPYILAREITRVTLKTIAQKQVKDENALLGDAFAIVQMLTTGADIRSFSALPSEYQATRIDAKNNTVEIKAGAFTIPVELDADSSKHIIYVKAISPVIEPTIKVVNI</sequence>
<accession>A0ABV4NA72</accession>
<name>A0ABV4NA72_9VIBR</name>
<evidence type="ECO:0000313" key="2">
    <source>
        <dbReference type="Proteomes" id="UP001570417"/>
    </source>
</evidence>
<dbReference type="EMBL" id="JBFRUW010000022">
    <property type="protein sequence ID" value="MFA0568231.1"/>
    <property type="molecule type" value="Genomic_DNA"/>
</dbReference>
<evidence type="ECO:0000313" key="1">
    <source>
        <dbReference type="EMBL" id="MFA0568231.1"/>
    </source>
</evidence>
<organism evidence="1 2">
    <name type="scientific">Vibrio gallaecicus</name>
    <dbReference type="NCBI Taxonomy" id="552386"/>
    <lineage>
        <taxon>Bacteria</taxon>
        <taxon>Pseudomonadati</taxon>
        <taxon>Pseudomonadota</taxon>
        <taxon>Gammaproteobacteria</taxon>
        <taxon>Vibrionales</taxon>
        <taxon>Vibrionaceae</taxon>
        <taxon>Vibrio</taxon>
    </lineage>
</organism>
<keyword evidence="2" id="KW-1185">Reference proteome</keyword>
<proteinExistence type="predicted"/>
<reference evidence="1 2" key="1">
    <citation type="journal article" date="2024" name="ISME J.">
        <title>Tailless and filamentous prophages are predominant in marine Vibrio.</title>
        <authorList>
            <person name="Steensen K."/>
            <person name="Seneca J."/>
            <person name="Bartlau N."/>
            <person name="Yu X.A."/>
            <person name="Hussain F.A."/>
            <person name="Polz M.F."/>
        </authorList>
    </citation>
    <scope>NUCLEOTIDE SEQUENCE [LARGE SCALE GENOMIC DNA]</scope>
    <source>
        <strain evidence="1 2">10N.222.51.A1</strain>
    </source>
</reference>
<protein>
    <submittedName>
        <fullName evidence="1">COG3014 family protein</fullName>
    </submittedName>
</protein>
<comment type="caution">
    <text evidence="1">The sequence shown here is derived from an EMBL/GenBank/DDBJ whole genome shotgun (WGS) entry which is preliminary data.</text>
</comment>
<gene>
    <name evidence="1" type="ORF">AB4566_08075</name>
</gene>
<dbReference type="PROSITE" id="PS51257">
    <property type="entry name" value="PROKAR_LIPOPROTEIN"/>
    <property type="match status" value="1"/>
</dbReference>